<protein>
    <submittedName>
        <fullName evidence="3">Uncharacterized protein</fullName>
    </submittedName>
</protein>
<name>A0A518DH28_9BACT</name>
<accession>A0A518DH28</accession>
<proteinExistence type="predicted"/>
<feature type="compositionally biased region" description="Basic and acidic residues" evidence="1">
    <location>
        <begin position="57"/>
        <end position="75"/>
    </location>
</feature>
<dbReference type="EMBL" id="CP036291">
    <property type="protein sequence ID" value="QDU90778.1"/>
    <property type="molecule type" value="Genomic_DNA"/>
</dbReference>
<keyword evidence="4" id="KW-1185">Reference proteome</keyword>
<sequence length="108" mass="11742">MHTTLLTTLAQAARPAIDATPPPSRAAMLMAILGLVLLGIGMIVCVMLGARWVRKIAREQPRPPLERRRQTERPPEVVPAAPIASAADSPTSGRTLADSQRERETRIE</sequence>
<organism evidence="3 4">
    <name type="scientific">Pirellulimonas nuda</name>
    <dbReference type="NCBI Taxonomy" id="2528009"/>
    <lineage>
        <taxon>Bacteria</taxon>
        <taxon>Pseudomonadati</taxon>
        <taxon>Planctomycetota</taxon>
        <taxon>Planctomycetia</taxon>
        <taxon>Pirellulales</taxon>
        <taxon>Lacipirellulaceae</taxon>
        <taxon>Pirellulimonas</taxon>
    </lineage>
</organism>
<dbReference type="RefSeq" id="WP_145289954.1">
    <property type="nucleotide sequence ID" value="NZ_CP036291.1"/>
</dbReference>
<evidence type="ECO:0000313" key="3">
    <source>
        <dbReference type="EMBL" id="QDU90778.1"/>
    </source>
</evidence>
<keyword evidence="2" id="KW-1133">Transmembrane helix</keyword>
<dbReference type="KEGG" id="pnd:Pla175_41910"/>
<feature type="compositionally biased region" description="Basic and acidic residues" evidence="1">
    <location>
        <begin position="99"/>
        <end position="108"/>
    </location>
</feature>
<feature type="transmembrane region" description="Helical" evidence="2">
    <location>
        <begin position="25"/>
        <end position="50"/>
    </location>
</feature>
<evidence type="ECO:0000313" key="4">
    <source>
        <dbReference type="Proteomes" id="UP000317429"/>
    </source>
</evidence>
<feature type="compositionally biased region" description="Low complexity" evidence="1">
    <location>
        <begin position="78"/>
        <end position="90"/>
    </location>
</feature>
<keyword evidence="2" id="KW-0472">Membrane</keyword>
<dbReference type="Proteomes" id="UP000317429">
    <property type="component" value="Chromosome"/>
</dbReference>
<evidence type="ECO:0000256" key="2">
    <source>
        <dbReference type="SAM" id="Phobius"/>
    </source>
</evidence>
<feature type="region of interest" description="Disordered" evidence="1">
    <location>
        <begin position="57"/>
        <end position="108"/>
    </location>
</feature>
<keyword evidence="2" id="KW-0812">Transmembrane</keyword>
<gene>
    <name evidence="3" type="ORF">Pla175_41910</name>
</gene>
<dbReference type="AlphaFoldDB" id="A0A518DH28"/>
<reference evidence="3 4" key="1">
    <citation type="submission" date="2019-02" db="EMBL/GenBank/DDBJ databases">
        <title>Deep-cultivation of Planctomycetes and their phenomic and genomic characterization uncovers novel biology.</title>
        <authorList>
            <person name="Wiegand S."/>
            <person name="Jogler M."/>
            <person name="Boedeker C."/>
            <person name="Pinto D."/>
            <person name="Vollmers J."/>
            <person name="Rivas-Marin E."/>
            <person name="Kohn T."/>
            <person name="Peeters S.H."/>
            <person name="Heuer A."/>
            <person name="Rast P."/>
            <person name="Oberbeckmann S."/>
            <person name="Bunk B."/>
            <person name="Jeske O."/>
            <person name="Meyerdierks A."/>
            <person name="Storesund J.E."/>
            <person name="Kallscheuer N."/>
            <person name="Luecker S."/>
            <person name="Lage O.M."/>
            <person name="Pohl T."/>
            <person name="Merkel B.J."/>
            <person name="Hornburger P."/>
            <person name="Mueller R.-W."/>
            <person name="Bruemmer F."/>
            <person name="Labrenz M."/>
            <person name="Spormann A.M."/>
            <person name="Op den Camp H."/>
            <person name="Overmann J."/>
            <person name="Amann R."/>
            <person name="Jetten M.S.M."/>
            <person name="Mascher T."/>
            <person name="Medema M.H."/>
            <person name="Devos D.P."/>
            <person name="Kaster A.-K."/>
            <person name="Ovreas L."/>
            <person name="Rohde M."/>
            <person name="Galperin M.Y."/>
            <person name="Jogler C."/>
        </authorList>
    </citation>
    <scope>NUCLEOTIDE SEQUENCE [LARGE SCALE GENOMIC DNA]</scope>
    <source>
        <strain evidence="3 4">Pla175</strain>
    </source>
</reference>
<evidence type="ECO:0000256" key="1">
    <source>
        <dbReference type="SAM" id="MobiDB-lite"/>
    </source>
</evidence>